<organism evidence="3 4">
    <name type="scientific">Colwellia chukchiensis</name>
    <dbReference type="NCBI Taxonomy" id="641665"/>
    <lineage>
        <taxon>Bacteria</taxon>
        <taxon>Pseudomonadati</taxon>
        <taxon>Pseudomonadota</taxon>
        <taxon>Gammaproteobacteria</taxon>
        <taxon>Alteromonadales</taxon>
        <taxon>Colwelliaceae</taxon>
        <taxon>Colwellia</taxon>
    </lineage>
</organism>
<dbReference type="InterPro" id="IPR004045">
    <property type="entry name" value="Glutathione_S-Trfase_N"/>
</dbReference>
<dbReference type="Proteomes" id="UP000199297">
    <property type="component" value="Unassembled WGS sequence"/>
</dbReference>
<dbReference type="InterPro" id="IPR036249">
    <property type="entry name" value="Thioredoxin-like_sf"/>
</dbReference>
<dbReference type="SFLD" id="SFLDG01151">
    <property type="entry name" value="Main.2:_Nu-like"/>
    <property type="match status" value="1"/>
</dbReference>
<feature type="domain" description="GST C-terminal" evidence="2">
    <location>
        <begin position="135"/>
        <end position="277"/>
    </location>
</feature>
<dbReference type="PANTHER" id="PTHR44051:SF22">
    <property type="entry name" value="DISULFIDE-BOND OXIDOREDUCTASE YGHU"/>
    <property type="match status" value="1"/>
</dbReference>
<dbReference type="EMBL" id="FOBI01000006">
    <property type="protein sequence ID" value="SEL14357.1"/>
    <property type="molecule type" value="Genomic_DNA"/>
</dbReference>
<dbReference type="SFLD" id="SFLDG00358">
    <property type="entry name" value="Main_(cytGST)"/>
    <property type="match status" value="1"/>
</dbReference>
<dbReference type="NCBIfam" id="NF008731">
    <property type="entry name" value="PRK11752.1"/>
    <property type="match status" value="1"/>
</dbReference>
<dbReference type="Pfam" id="PF02798">
    <property type="entry name" value="GST_N"/>
    <property type="match status" value="1"/>
</dbReference>
<accession>A0A1H7MUT0</accession>
<dbReference type="Pfam" id="PF13410">
    <property type="entry name" value="GST_C_2"/>
    <property type="match status" value="1"/>
</dbReference>
<dbReference type="RefSeq" id="WP_085284803.1">
    <property type="nucleotide sequence ID" value="NZ_FOBI01000006.1"/>
</dbReference>
<dbReference type="PANTHER" id="PTHR44051">
    <property type="entry name" value="GLUTATHIONE S-TRANSFERASE-RELATED"/>
    <property type="match status" value="1"/>
</dbReference>
<protein>
    <submittedName>
        <fullName evidence="3">GST-like protein</fullName>
    </submittedName>
</protein>
<reference evidence="4" key="1">
    <citation type="submission" date="2016-10" db="EMBL/GenBank/DDBJ databases">
        <authorList>
            <person name="Varghese N."/>
            <person name="Submissions S."/>
        </authorList>
    </citation>
    <scope>NUCLEOTIDE SEQUENCE [LARGE SCALE GENOMIC DNA]</scope>
    <source>
        <strain evidence="4">CGMCC 1.9127</strain>
    </source>
</reference>
<name>A0A1H7MUT0_9GAMM</name>
<dbReference type="Gene3D" id="1.20.1050.10">
    <property type="match status" value="1"/>
</dbReference>
<dbReference type="CDD" id="cd10292">
    <property type="entry name" value="GST_C_YghU_like"/>
    <property type="match status" value="1"/>
</dbReference>
<feature type="domain" description="GST N-terminal" evidence="1">
    <location>
        <begin position="44"/>
        <end position="134"/>
    </location>
</feature>
<proteinExistence type="predicted"/>
<dbReference type="SFLD" id="SFLDS00019">
    <property type="entry name" value="Glutathione_Transferase_(cytos"/>
    <property type="match status" value="1"/>
</dbReference>
<gene>
    <name evidence="3" type="ORF">SAMN05216262_106122</name>
</gene>
<dbReference type="STRING" id="641665.GCA_002104455_03298"/>
<dbReference type="OrthoDB" id="9803562at2"/>
<evidence type="ECO:0000313" key="3">
    <source>
        <dbReference type="EMBL" id="SEL14357.1"/>
    </source>
</evidence>
<dbReference type="PROSITE" id="PS50404">
    <property type="entry name" value="GST_NTER"/>
    <property type="match status" value="1"/>
</dbReference>
<dbReference type="SUPFAM" id="SSF52833">
    <property type="entry name" value="Thioredoxin-like"/>
    <property type="match status" value="1"/>
</dbReference>
<evidence type="ECO:0000259" key="1">
    <source>
        <dbReference type="PROSITE" id="PS50404"/>
    </source>
</evidence>
<dbReference type="PROSITE" id="PS50405">
    <property type="entry name" value="GST_CTER"/>
    <property type="match status" value="1"/>
</dbReference>
<dbReference type="CDD" id="cd03048">
    <property type="entry name" value="GST_N_Ure2p_like"/>
    <property type="match status" value="1"/>
</dbReference>
<dbReference type="InterPro" id="IPR010987">
    <property type="entry name" value="Glutathione-S-Trfase_C-like"/>
</dbReference>
<dbReference type="InterPro" id="IPR040079">
    <property type="entry name" value="Glutathione_S-Trfase"/>
</dbReference>
<dbReference type="SUPFAM" id="SSF47616">
    <property type="entry name" value="GST C-terminal domain-like"/>
    <property type="match status" value="1"/>
</dbReference>
<dbReference type="AlphaFoldDB" id="A0A1H7MUT0"/>
<dbReference type="InterPro" id="IPR036282">
    <property type="entry name" value="Glutathione-S-Trfase_C_sf"/>
</dbReference>
<evidence type="ECO:0000259" key="2">
    <source>
        <dbReference type="PROSITE" id="PS50405"/>
    </source>
</evidence>
<dbReference type="Gene3D" id="3.40.30.10">
    <property type="entry name" value="Glutaredoxin"/>
    <property type="match status" value="1"/>
</dbReference>
<evidence type="ECO:0000313" key="4">
    <source>
        <dbReference type="Proteomes" id="UP000199297"/>
    </source>
</evidence>
<sequence>MNDDNSYTPPKVWRWQNKNGGEWANINRPISGATHQKARLIGKHPIQLYSMATPNGVKVTIMLEELLTLGFDGAEYDAFLVDISQGEQFASGFVDVNPNSKIPAMVDQSGETDVRLFESGAILLYLAEKFNCLIPNEKRAECLSWLFWQVGSAPYLGGGFGHFYRYAPEKIAYCIDRFTMEVKRQLDVLDKHLANNLYLCGDSYSIADIAIWPWYGALVLNQLYDAGQFLDTDSYKNVVRWASLLEKRPAVNRGVMVNKNWGELSGQLPERHNASDFPPSA</sequence>
<keyword evidence="4" id="KW-1185">Reference proteome</keyword>